<dbReference type="KEGG" id="nli:G3M70_12585"/>
<dbReference type="GO" id="GO:0008703">
    <property type="term" value="F:5-amino-6-(5-phosphoribosylamino)uracil reductase activity"/>
    <property type="evidence" value="ECO:0007669"/>
    <property type="project" value="InterPro"/>
</dbReference>
<dbReference type="InterPro" id="IPR024072">
    <property type="entry name" value="DHFR-like_dom_sf"/>
</dbReference>
<organism evidence="2 3">
    <name type="scientific">Candidatus Nitronauta litoralis</name>
    <dbReference type="NCBI Taxonomy" id="2705533"/>
    <lineage>
        <taxon>Bacteria</taxon>
        <taxon>Pseudomonadati</taxon>
        <taxon>Nitrospinota/Tectimicrobiota group</taxon>
        <taxon>Nitrospinota</taxon>
        <taxon>Nitrospinia</taxon>
        <taxon>Nitrospinales</taxon>
        <taxon>Nitrospinaceae</taxon>
        <taxon>Candidatus Nitronauta</taxon>
    </lineage>
</organism>
<dbReference type="SUPFAM" id="SSF53597">
    <property type="entry name" value="Dihydrofolate reductase-like"/>
    <property type="match status" value="1"/>
</dbReference>
<dbReference type="PANTHER" id="PTHR38011">
    <property type="entry name" value="DIHYDROFOLATE REDUCTASE FAMILY PROTEIN (AFU_ORTHOLOGUE AFUA_8G06820)"/>
    <property type="match status" value="1"/>
</dbReference>
<dbReference type="InterPro" id="IPR050765">
    <property type="entry name" value="Riboflavin_Biosynth_HTPR"/>
</dbReference>
<sequence>MANVIYIGVSLDGYIATPDGGLDWLNETPNPDQSDYGWGEFMSGVDAILMGRNTFEKVVSIGEWPYEKPVFVISATLKEISAESLSRRVKLIKGEPLAVVEELNHRGYKNLYIDGGITIQRFLASDLIDEMIITRIPVVLGGGYPLFGKLAEPLKFKHAKTDVLNNALVKSHYHRKR</sequence>
<accession>A0A7T0BXC1</accession>
<evidence type="ECO:0000313" key="3">
    <source>
        <dbReference type="Proteomes" id="UP000594688"/>
    </source>
</evidence>
<name>A0A7T0BXC1_9BACT</name>
<gene>
    <name evidence="2" type="ORF">G3M70_12585</name>
</gene>
<evidence type="ECO:0000313" key="2">
    <source>
        <dbReference type="EMBL" id="QPJ62665.1"/>
    </source>
</evidence>
<proteinExistence type="predicted"/>
<dbReference type="InterPro" id="IPR002734">
    <property type="entry name" value="RibDG_C"/>
</dbReference>
<reference evidence="2 3" key="1">
    <citation type="submission" date="2020-02" db="EMBL/GenBank/DDBJ databases">
        <title>Genomic and physiological characterization of two novel Nitrospinaceae genera.</title>
        <authorList>
            <person name="Mueller A.J."/>
            <person name="Jung M.-Y."/>
            <person name="Strachan C.R."/>
            <person name="Herbold C.W."/>
            <person name="Kirkegaard R.H."/>
            <person name="Daims H."/>
        </authorList>
    </citation>
    <scope>NUCLEOTIDE SEQUENCE [LARGE SCALE GENOMIC DNA]</scope>
    <source>
        <strain evidence="2">EB</strain>
    </source>
</reference>
<dbReference type="Proteomes" id="UP000594688">
    <property type="component" value="Chromosome"/>
</dbReference>
<dbReference type="Gene3D" id="3.40.430.10">
    <property type="entry name" value="Dihydrofolate Reductase, subunit A"/>
    <property type="match status" value="1"/>
</dbReference>
<dbReference type="GO" id="GO:0009231">
    <property type="term" value="P:riboflavin biosynthetic process"/>
    <property type="evidence" value="ECO:0007669"/>
    <property type="project" value="InterPro"/>
</dbReference>
<dbReference type="PANTHER" id="PTHR38011:SF11">
    <property type="entry name" value="2,5-DIAMINO-6-RIBOSYLAMINO-4(3H)-PYRIMIDINONE 5'-PHOSPHATE REDUCTASE"/>
    <property type="match status" value="1"/>
</dbReference>
<dbReference type="EMBL" id="CP048685">
    <property type="protein sequence ID" value="QPJ62665.1"/>
    <property type="molecule type" value="Genomic_DNA"/>
</dbReference>
<feature type="domain" description="Bacterial bifunctional deaminase-reductase C-terminal" evidence="1">
    <location>
        <begin position="7"/>
        <end position="166"/>
    </location>
</feature>
<dbReference type="AlphaFoldDB" id="A0A7T0BXC1"/>
<dbReference type="Pfam" id="PF01872">
    <property type="entry name" value="RibD_C"/>
    <property type="match status" value="1"/>
</dbReference>
<protein>
    <submittedName>
        <fullName evidence="2">Dihydrofolate reductase</fullName>
    </submittedName>
</protein>
<evidence type="ECO:0000259" key="1">
    <source>
        <dbReference type="Pfam" id="PF01872"/>
    </source>
</evidence>